<protein>
    <recommendedName>
        <fullName evidence="4 15">NADH-ubiquinone oxidoreductase chain 6</fullName>
        <ecNumber evidence="3 15">7.1.1.2</ecNumber>
    </recommendedName>
</protein>
<reference evidence="16" key="1">
    <citation type="journal article" date="2014" name="Mitochondrial DNA">
        <title>Complete mitochondrial genome of Salminus brasiliensis (Characiformes, Characidae).</title>
        <authorList>
            <person name="Brandao-Dias P.F."/>
            <person name="Carmo A.O."/>
            <person name="Martins A.P."/>
            <person name="Pimenta R.J."/>
            <person name="Alves C.B."/>
            <person name="Kalapothakis E."/>
        </authorList>
    </citation>
    <scope>NUCLEOTIDE SEQUENCE</scope>
</reference>
<name>A0A0U1XBC5_SALBR</name>
<dbReference type="InterPro" id="IPR042106">
    <property type="entry name" value="Nuo/plastoQ_OxRdtase_6_NuoJ"/>
</dbReference>
<dbReference type="Pfam" id="PF00499">
    <property type="entry name" value="Oxidored_q3"/>
    <property type="match status" value="1"/>
</dbReference>
<evidence type="ECO:0000256" key="8">
    <source>
        <dbReference type="ARBA" id="ARBA00022967"/>
    </source>
</evidence>
<feature type="transmembrane region" description="Helical" evidence="15">
    <location>
        <begin position="87"/>
        <end position="105"/>
    </location>
</feature>
<dbReference type="PANTHER" id="PTHR11435">
    <property type="entry name" value="NADH UBIQUINONE OXIDOREDUCTASE SUBUNIT ND6"/>
    <property type="match status" value="1"/>
</dbReference>
<proteinExistence type="inferred from homology"/>
<evidence type="ECO:0000256" key="4">
    <source>
        <dbReference type="ARBA" id="ARBA00021095"/>
    </source>
</evidence>
<dbReference type="InterPro" id="IPR001457">
    <property type="entry name" value="NADH_UbQ/plastoQ_OxRdtase_su6"/>
</dbReference>
<dbReference type="EMBL" id="KM245047">
    <property type="protein sequence ID" value="AIN79176.1"/>
    <property type="molecule type" value="Genomic_DNA"/>
</dbReference>
<comment type="similarity">
    <text evidence="2 15">Belongs to the complex I subunit 6 family.</text>
</comment>
<evidence type="ECO:0000256" key="5">
    <source>
        <dbReference type="ARBA" id="ARBA00022448"/>
    </source>
</evidence>
<keyword evidence="8 15" id="KW-1278">Translocase</keyword>
<evidence type="ECO:0000256" key="13">
    <source>
        <dbReference type="ARBA" id="ARBA00023136"/>
    </source>
</evidence>
<comment type="function">
    <text evidence="15">Core subunit of the mitochondrial membrane respiratory chain NADH dehydrogenase (Complex I) which catalyzes electron transfer from NADH through the respiratory chain, using ubiquinone as an electron acceptor. Essential for the catalytic activity and assembly of complex I.</text>
</comment>
<evidence type="ECO:0000256" key="1">
    <source>
        <dbReference type="ARBA" id="ARBA00004225"/>
    </source>
</evidence>
<dbReference type="AlphaFoldDB" id="A0A0U1XBC5"/>
<keyword evidence="7 15" id="KW-0812">Transmembrane</keyword>
<feature type="transmembrane region" description="Helical" evidence="15">
    <location>
        <begin position="50"/>
        <end position="75"/>
    </location>
</feature>
<evidence type="ECO:0000256" key="7">
    <source>
        <dbReference type="ARBA" id="ARBA00022692"/>
    </source>
</evidence>
<organism evidence="16">
    <name type="scientific">Salminus brasiliensis</name>
    <name type="common">Dorado</name>
    <name type="synonym">Hydrocynus brasiliensis</name>
    <dbReference type="NCBI Taxonomy" id="930266"/>
    <lineage>
        <taxon>Eukaryota</taxon>
        <taxon>Metazoa</taxon>
        <taxon>Chordata</taxon>
        <taxon>Craniata</taxon>
        <taxon>Vertebrata</taxon>
        <taxon>Euteleostomi</taxon>
        <taxon>Actinopterygii</taxon>
        <taxon>Neopterygii</taxon>
        <taxon>Teleostei</taxon>
        <taxon>Ostariophysi</taxon>
        <taxon>Characiformes</taxon>
        <taxon>Characoidei</taxon>
        <taxon>Salmininae</taxon>
        <taxon>Salminus</taxon>
    </lineage>
</organism>
<reference evidence="16" key="2">
    <citation type="submission" date="2014-07" db="EMBL/GenBank/DDBJ databases">
        <authorList>
            <person name="Lopez L."/>
        </authorList>
    </citation>
    <scope>NUCLEOTIDE SEQUENCE</scope>
</reference>
<evidence type="ECO:0000256" key="15">
    <source>
        <dbReference type="RuleBase" id="RU004430"/>
    </source>
</evidence>
<dbReference type="GO" id="GO:0008137">
    <property type="term" value="F:NADH dehydrogenase (ubiquinone) activity"/>
    <property type="evidence" value="ECO:0007669"/>
    <property type="project" value="UniProtKB-UniRule"/>
</dbReference>
<evidence type="ECO:0000256" key="3">
    <source>
        <dbReference type="ARBA" id="ARBA00012944"/>
    </source>
</evidence>
<keyword evidence="12 15" id="KW-0496">Mitochondrion</keyword>
<keyword evidence="6 15" id="KW-0679">Respiratory chain</keyword>
<dbReference type="GO" id="GO:0031966">
    <property type="term" value="C:mitochondrial membrane"/>
    <property type="evidence" value="ECO:0007669"/>
    <property type="project" value="UniProtKB-SubCell"/>
</dbReference>
<geneLocation type="mitochondrion" evidence="16"/>
<keyword evidence="13 15" id="KW-0472">Membrane</keyword>
<keyword evidence="10 15" id="KW-1133">Transmembrane helix</keyword>
<dbReference type="EC" id="7.1.1.2" evidence="3 15"/>
<dbReference type="PANTHER" id="PTHR11435:SF1">
    <property type="entry name" value="NADH-UBIQUINONE OXIDOREDUCTASE CHAIN 6"/>
    <property type="match status" value="1"/>
</dbReference>
<keyword evidence="15" id="KW-0830">Ubiquinone</keyword>
<evidence type="ECO:0000256" key="11">
    <source>
        <dbReference type="ARBA" id="ARBA00023027"/>
    </source>
</evidence>
<evidence type="ECO:0000256" key="10">
    <source>
        <dbReference type="ARBA" id="ARBA00022989"/>
    </source>
</evidence>
<evidence type="ECO:0000256" key="2">
    <source>
        <dbReference type="ARBA" id="ARBA00005698"/>
    </source>
</evidence>
<evidence type="ECO:0000256" key="6">
    <source>
        <dbReference type="ARBA" id="ARBA00022660"/>
    </source>
</evidence>
<evidence type="ECO:0000313" key="16">
    <source>
        <dbReference type="EMBL" id="AIN79176.1"/>
    </source>
</evidence>
<dbReference type="Gene3D" id="1.20.120.1200">
    <property type="entry name" value="NADH-ubiquinone/plastoquinone oxidoreductase chain 6, subunit NuoJ"/>
    <property type="match status" value="1"/>
</dbReference>
<keyword evidence="9 15" id="KW-0249">Electron transport</keyword>
<gene>
    <name evidence="16" type="primary">ND6</name>
</gene>
<dbReference type="CTD" id="4541"/>
<keyword evidence="11 15" id="KW-0520">NAD</keyword>
<evidence type="ECO:0000256" key="12">
    <source>
        <dbReference type="ARBA" id="ARBA00023128"/>
    </source>
</evidence>
<evidence type="ECO:0000256" key="9">
    <source>
        <dbReference type="ARBA" id="ARBA00022982"/>
    </source>
</evidence>
<sequence length="169" mass="18338">MKFLSGLCMWGLIIGMTGVASNPAPFFAALGLVVVSGAGCGMLIQHGSSFLSLILFLIYLGGMLVVFAYSVALASEPYPEGWGDRPVVIFIVGYLMAVVMAWWWVWCERCDIRLETTQDLVVGESASGVSWMYYEGAGMLFVAGVALLFTLFVVLEVTRGNCRGSIRKV</sequence>
<dbReference type="RefSeq" id="YP_009059647.1">
    <property type="nucleotide sequence ID" value="NC_024941.1"/>
</dbReference>
<feature type="transmembrane region" description="Helical" evidence="15">
    <location>
        <begin position="137"/>
        <end position="158"/>
    </location>
</feature>
<comment type="catalytic activity">
    <reaction evidence="14 15">
        <text>a ubiquinone + NADH + 5 H(+)(in) = a ubiquinol + NAD(+) + 4 H(+)(out)</text>
        <dbReference type="Rhea" id="RHEA:29091"/>
        <dbReference type="Rhea" id="RHEA-COMP:9565"/>
        <dbReference type="Rhea" id="RHEA-COMP:9566"/>
        <dbReference type="ChEBI" id="CHEBI:15378"/>
        <dbReference type="ChEBI" id="CHEBI:16389"/>
        <dbReference type="ChEBI" id="CHEBI:17976"/>
        <dbReference type="ChEBI" id="CHEBI:57540"/>
        <dbReference type="ChEBI" id="CHEBI:57945"/>
        <dbReference type="EC" id="7.1.1.2"/>
    </reaction>
</comment>
<dbReference type="InterPro" id="IPR050269">
    <property type="entry name" value="ComplexI_Subunit6"/>
</dbReference>
<dbReference type="GeneID" id="20466651"/>
<comment type="subcellular location">
    <subcellularLocation>
        <location evidence="1 15">Mitochondrion membrane</location>
        <topology evidence="1 15">Multi-pass membrane protein</topology>
    </subcellularLocation>
</comment>
<keyword evidence="5 15" id="KW-0813">Transport</keyword>
<accession>A0A0U1XBC5</accession>
<evidence type="ECO:0000256" key="14">
    <source>
        <dbReference type="ARBA" id="ARBA00049551"/>
    </source>
</evidence>